<feature type="transmembrane region" description="Helical" evidence="8">
    <location>
        <begin position="71"/>
        <end position="92"/>
    </location>
</feature>
<feature type="transmembrane region" description="Helical" evidence="8">
    <location>
        <begin position="387"/>
        <end position="407"/>
    </location>
</feature>
<dbReference type="KEGG" id="mcad:Pan265_00750"/>
<feature type="transmembrane region" description="Helical" evidence="8">
    <location>
        <begin position="306"/>
        <end position="329"/>
    </location>
</feature>
<keyword evidence="4 8" id="KW-0812">Transmembrane</keyword>
<keyword evidence="2" id="KW-1003">Cell membrane</keyword>
<dbReference type="InterPro" id="IPR018480">
    <property type="entry name" value="PNAcMuramoyl-5peptid_Trfase_CS"/>
</dbReference>
<comment type="subcellular location">
    <subcellularLocation>
        <location evidence="1">Cell membrane</location>
        <topology evidence="1">Multi-pass membrane protein</topology>
    </subcellularLocation>
</comment>
<keyword evidence="10" id="KW-1185">Reference proteome</keyword>
<dbReference type="Proteomes" id="UP000320386">
    <property type="component" value="Chromosome"/>
</dbReference>
<feature type="transmembrane region" description="Helical" evidence="8">
    <location>
        <begin position="360"/>
        <end position="381"/>
    </location>
</feature>
<dbReference type="AlphaFoldDB" id="A0A518BTE8"/>
<dbReference type="GO" id="GO:0005886">
    <property type="term" value="C:plasma membrane"/>
    <property type="evidence" value="ECO:0007669"/>
    <property type="project" value="UniProtKB-SubCell"/>
</dbReference>
<keyword evidence="5 8" id="KW-1133">Transmembrane helix</keyword>
<protein>
    <submittedName>
        <fullName evidence="9">WecA-like glycosyltransferase</fullName>
        <ecNumber evidence="9">2.7.8.33</ecNumber>
    </submittedName>
</protein>
<feature type="binding site" evidence="7">
    <location>
        <position position="282"/>
    </location>
    <ligand>
        <name>Mg(2+)</name>
        <dbReference type="ChEBI" id="CHEBI:18420"/>
    </ligand>
</feature>
<evidence type="ECO:0000256" key="6">
    <source>
        <dbReference type="ARBA" id="ARBA00023136"/>
    </source>
</evidence>
<feature type="transmembrane region" description="Helical" evidence="8">
    <location>
        <begin position="104"/>
        <end position="126"/>
    </location>
</feature>
<evidence type="ECO:0000313" key="9">
    <source>
        <dbReference type="EMBL" id="QDU70252.1"/>
    </source>
</evidence>
<feature type="binding site" evidence="7">
    <location>
        <position position="207"/>
    </location>
    <ligand>
        <name>Mg(2+)</name>
        <dbReference type="ChEBI" id="CHEBI:18420"/>
    </ligand>
</feature>
<feature type="transmembrane region" description="Helical" evidence="8">
    <location>
        <begin position="32"/>
        <end position="51"/>
    </location>
</feature>
<feature type="transmembrane region" description="Helical" evidence="8">
    <location>
        <begin position="283"/>
        <end position="300"/>
    </location>
</feature>
<organism evidence="9 10">
    <name type="scientific">Mucisphaera calidilacus</name>
    <dbReference type="NCBI Taxonomy" id="2527982"/>
    <lineage>
        <taxon>Bacteria</taxon>
        <taxon>Pseudomonadati</taxon>
        <taxon>Planctomycetota</taxon>
        <taxon>Phycisphaerae</taxon>
        <taxon>Phycisphaerales</taxon>
        <taxon>Phycisphaeraceae</taxon>
        <taxon>Mucisphaera</taxon>
    </lineage>
</organism>
<reference evidence="9 10" key="1">
    <citation type="submission" date="2019-02" db="EMBL/GenBank/DDBJ databases">
        <title>Deep-cultivation of Planctomycetes and their phenomic and genomic characterization uncovers novel biology.</title>
        <authorList>
            <person name="Wiegand S."/>
            <person name="Jogler M."/>
            <person name="Boedeker C."/>
            <person name="Pinto D."/>
            <person name="Vollmers J."/>
            <person name="Rivas-Marin E."/>
            <person name="Kohn T."/>
            <person name="Peeters S.H."/>
            <person name="Heuer A."/>
            <person name="Rast P."/>
            <person name="Oberbeckmann S."/>
            <person name="Bunk B."/>
            <person name="Jeske O."/>
            <person name="Meyerdierks A."/>
            <person name="Storesund J.E."/>
            <person name="Kallscheuer N."/>
            <person name="Luecker S."/>
            <person name="Lage O.M."/>
            <person name="Pohl T."/>
            <person name="Merkel B.J."/>
            <person name="Hornburger P."/>
            <person name="Mueller R.-W."/>
            <person name="Bruemmer F."/>
            <person name="Labrenz M."/>
            <person name="Spormann A.M."/>
            <person name="Op den Camp H."/>
            <person name="Overmann J."/>
            <person name="Amann R."/>
            <person name="Jetten M.S.M."/>
            <person name="Mascher T."/>
            <person name="Medema M.H."/>
            <person name="Devos D.P."/>
            <person name="Kaster A.-K."/>
            <person name="Ovreas L."/>
            <person name="Rohde M."/>
            <person name="Galperin M.Y."/>
            <person name="Jogler C."/>
        </authorList>
    </citation>
    <scope>NUCLEOTIDE SEQUENCE [LARGE SCALE GENOMIC DNA]</scope>
    <source>
        <strain evidence="9 10">Pan265</strain>
    </source>
</reference>
<dbReference type="PANTHER" id="PTHR22926">
    <property type="entry name" value="PHOSPHO-N-ACETYLMURAMOYL-PENTAPEPTIDE-TRANSFERASE"/>
    <property type="match status" value="1"/>
</dbReference>
<keyword evidence="7" id="KW-0479">Metal-binding</keyword>
<evidence type="ECO:0000256" key="1">
    <source>
        <dbReference type="ARBA" id="ARBA00004651"/>
    </source>
</evidence>
<keyword evidence="6 8" id="KW-0472">Membrane</keyword>
<dbReference type="OrthoDB" id="9783652at2"/>
<evidence type="ECO:0000313" key="10">
    <source>
        <dbReference type="Proteomes" id="UP000320386"/>
    </source>
</evidence>
<evidence type="ECO:0000256" key="5">
    <source>
        <dbReference type="ARBA" id="ARBA00022989"/>
    </source>
</evidence>
<dbReference type="EC" id="2.7.8.33" evidence="9"/>
<evidence type="ECO:0000256" key="2">
    <source>
        <dbReference type="ARBA" id="ARBA00022475"/>
    </source>
</evidence>
<evidence type="ECO:0000256" key="8">
    <source>
        <dbReference type="SAM" id="Phobius"/>
    </source>
</evidence>
<dbReference type="EMBL" id="CP036280">
    <property type="protein sequence ID" value="QDU70252.1"/>
    <property type="molecule type" value="Genomic_DNA"/>
</dbReference>
<evidence type="ECO:0000256" key="4">
    <source>
        <dbReference type="ARBA" id="ARBA00022692"/>
    </source>
</evidence>
<dbReference type="GO" id="GO:0046872">
    <property type="term" value="F:metal ion binding"/>
    <property type="evidence" value="ECO:0007669"/>
    <property type="project" value="UniProtKB-KW"/>
</dbReference>
<dbReference type="GO" id="GO:0071555">
    <property type="term" value="P:cell wall organization"/>
    <property type="evidence" value="ECO:0007669"/>
    <property type="project" value="TreeGrafter"/>
</dbReference>
<proteinExistence type="predicted"/>
<sequence>MISLIAQDAPAATLAPENTLTFSEVIAPYMPVFFVAFIVALILTPIMRSLATHNNVVDKPDLVRKNHIQAVAYLGGVAIFFGWLAGVFMGYFTEPHESMTLVSLSYVNFPGWVIFGAGIICLTGLIDDVYSLSPRIKVAGQLFGAAMLAHENVGTQIVHELTVATEQTTGFAFPIPDAIMTAPYGLEYWLGAALIAFLVLGACNALNLIDGLDGLAGGVTVISATGFLIIAALVALQTQDAQIVAEGVLSHPIRIVMCLAIIGAVLGFLPYNFNPATIFMGDAGSLLLGYLCIATILMFATVPGKALLLVTASLITFAVPITDTSLAIFRRKMRGQPLFSPDSQHIHHLLRRAGLSVKQAVLVMYLAAASFAAIGCAMVAYEIRWRYALAAFIVLYAFIMVTAYKYGEHQWLLEKMKDQDTDSEPDADPDAPPAA</sequence>
<feature type="transmembrane region" description="Helical" evidence="8">
    <location>
        <begin position="215"/>
        <end position="236"/>
    </location>
</feature>
<name>A0A518BTE8_9BACT</name>
<dbReference type="CDD" id="cd06853">
    <property type="entry name" value="GT_WecA_like"/>
    <property type="match status" value="1"/>
</dbReference>
<gene>
    <name evidence="9" type="ORF">Pan265_00750</name>
</gene>
<dbReference type="Pfam" id="PF00953">
    <property type="entry name" value="Glycos_transf_4"/>
    <property type="match status" value="1"/>
</dbReference>
<evidence type="ECO:0000256" key="7">
    <source>
        <dbReference type="PIRSR" id="PIRSR600715-1"/>
    </source>
</evidence>
<evidence type="ECO:0000256" key="3">
    <source>
        <dbReference type="ARBA" id="ARBA00022679"/>
    </source>
</evidence>
<dbReference type="RefSeq" id="WP_145444282.1">
    <property type="nucleotide sequence ID" value="NZ_CP036280.1"/>
</dbReference>
<dbReference type="InterPro" id="IPR000715">
    <property type="entry name" value="Glycosyl_transferase_4"/>
</dbReference>
<dbReference type="PROSITE" id="PS01348">
    <property type="entry name" value="MRAY_2"/>
    <property type="match status" value="1"/>
</dbReference>
<dbReference type="GO" id="GO:0044038">
    <property type="term" value="P:cell wall macromolecule biosynthetic process"/>
    <property type="evidence" value="ECO:0007669"/>
    <property type="project" value="TreeGrafter"/>
</dbReference>
<keyword evidence="3 9" id="KW-0808">Transferase</keyword>
<dbReference type="PANTHER" id="PTHR22926:SF3">
    <property type="entry name" value="UNDECAPRENYL-PHOSPHATE ALPHA-N-ACETYLGLUCOSAMINYL 1-PHOSPHATE TRANSFERASE"/>
    <property type="match status" value="1"/>
</dbReference>
<dbReference type="GO" id="GO:0009103">
    <property type="term" value="P:lipopolysaccharide biosynthetic process"/>
    <property type="evidence" value="ECO:0007669"/>
    <property type="project" value="TreeGrafter"/>
</dbReference>
<keyword evidence="7" id="KW-0460">Magnesium</keyword>
<accession>A0A518BTE8</accession>
<feature type="transmembrane region" description="Helical" evidence="8">
    <location>
        <begin position="188"/>
        <end position="208"/>
    </location>
</feature>
<dbReference type="GO" id="GO:0036380">
    <property type="term" value="F:UDP-N-acetylglucosamine-undecaprenyl-phosphate N-acetylglucosaminephosphotransferase activity"/>
    <property type="evidence" value="ECO:0007669"/>
    <property type="project" value="UniProtKB-EC"/>
</dbReference>
<comment type="cofactor">
    <cofactor evidence="7">
        <name>Mg(2+)</name>
        <dbReference type="ChEBI" id="CHEBI:18420"/>
    </cofactor>
</comment>
<feature type="transmembrane region" description="Helical" evidence="8">
    <location>
        <begin position="248"/>
        <end position="271"/>
    </location>
</feature>